<dbReference type="Proteomes" id="UP001165561">
    <property type="component" value="Unassembled WGS sequence"/>
</dbReference>
<evidence type="ECO:0000313" key="3">
    <source>
        <dbReference type="Proteomes" id="UP001165561"/>
    </source>
</evidence>
<feature type="transmembrane region" description="Helical" evidence="1">
    <location>
        <begin position="22"/>
        <end position="43"/>
    </location>
</feature>
<keyword evidence="3" id="KW-1185">Reference proteome</keyword>
<gene>
    <name evidence="2" type="ORF">PU560_00815</name>
</gene>
<keyword evidence="1" id="KW-0812">Transmembrane</keyword>
<reference evidence="2" key="1">
    <citation type="submission" date="2023-02" db="EMBL/GenBank/DDBJ databases">
        <title>Georgenia sp.10Sc9-8, isolated from a soil sample collected from the Taklamakan desert.</title>
        <authorList>
            <person name="Liu S."/>
        </authorList>
    </citation>
    <scope>NUCLEOTIDE SEQUENCE</scope>
    <source>
        <strain evidence="2">10Sc9-8</strain>
    </source>
</reference>
<proteinExistence type="predicted"/>
<keyword evidence="1" id="KW-1133">Transmembrane helix</keyword>
<keyword evidence="1" id="KW-0472">Membrane</keyword>
<protein>
    <recommendedName>
        <fullName evidence="4">Sulfate permease</fullName>
    </recommendedName>
</protein>
<feature type="transmembrane region" description="Helical" evidence="1">
    <location>
        <begin position="55"/>
        <end position="72"/>
    </location>
</feature>
<name>A0ABT5TSR6_9MICO</name>
<organism evidence="2 3">
    <name type="scientific">Georgenia halotolerans</name>
    <dbReference type="NCBI Taxonomy" id="3028317"/>
    <lineage>
        <taxon>Bacteria</taxon>
        <taxon>Bacillati</taxon>
        <taxon>Actinomycetota</taxon>
        <taxon>Actinomycetes</taxon>
        <taxon>Micrococcales</taxon>
        <taxon>Bogoriellaceae</taxon>
        <taxon>Georgenia</taxon>
    </lineage>
</organism>
<comment type="caution">
    <text evidence="2">The sequence shown here is derived from an EMBL/GenBank/DDBJ whole genome shotgun (WGS) entry which is preliminary data.</text>
</comment>
<evidence type="ECO:0000256" key="1">
    <source>
        <dbReference type="SAM" id="Phobius"/>
    </source>
</evidence>
<evidence type="ECO:0008006" key="4">
    <source>
        <dbReference type="Google" id="ProtNLM"/>
    </source>
</evidence>
<sequence>MSPTARAAASVLGAGLLVVGEVVAPLALAGVLLVVAVLFAVGWPRLIELPTTRGPAVVVVLAVLASLSAVLLDGTGAVAVVAGLAVVAAFVHQMLR</sequence>
<dbReference type="EMBL" id="JARACI010000175">
    <property type="protein sequence ID" value="MDD9205002.1"/>
    <property type="molecule type" value="Genomic_DNA"/>
</dbReference>
<feature type="non-terminal residue" evidence="2">
    <location>
        <position position="96"/>
    </location>
</feature>
<accession>A0ABT5TSR6</accession>
<evidence type="ECO:0000313" key="2">
    <source>
        <dbReference type="EMBL" id="MDD9205002.1"/>
    </source>
</evidence>